<sequence>MITNLVSRKVASAQGVISSISASSAGKHEHVPPKLSDFLNAADDGQPISRSYCRQTNSPVNGGSHGEDLRVLGSLSSGVQLNQEGWSKLQDLQSSVLHKGPRAEEDQEMWRLVPKTWTAPYPPRCSSLPYSIESSVLSSLSIAPSTLFVFSKRPKQGLFARAPKKSETRFAFTFRFASLIEVPRILLRFRIVDSEHRPLLEWNQHIDNVLPRQRIEISEPLRFDPHKQTPGVYFVMSSVYLVFPESKEEPILARNNPPSRIVIH</sequence>
<evidence type="ECO:0000313" key="1">
    <source>
        <dbReference type="EMBL" id="KAF0852474.1"/>
    </source>
</evidence>
<dbReference type="Proteomes" id="UP000799049">
    <property type="component" value="Unassembled WGS sequence"/>
</dbReference>
<dbReference type="EMBL" id="VRVR01000034">
    <property type="protein sequence ID" value="KAF0852474.1"/>
    <property type="molecule type" value="Genomic_DNA"/>
</dbReference>
<protein>
    <submittedName>
        <fullName evidence="1">Type II secretion system (T2SS)-associated protein Gcp9</fullName>
    </submittedName>
</protein>
<reference evidence="1" key="1">
    <citation type="submission" date="2019-09" db="EMBL/GenBank/DDBJ databases">
        <title>The Mitochondrial Proteome of the Jakobid, Andalucia godoyi, a Protist With the Most Gene-Rich and Bacteria-Like Mitochondrial Genome.</title>
        <authorList>
            <person name="Gray M.W."/>
            <person name="Burger G."/>
            <person name="Derelle R."/>
            <person name="Klimes V."/>
            <person name="Leger M."/>
            <person name="Sarrasin M."/>
            <person name="Vlcek C."/>
            <person name="Roger A.J."/>
            <person name="Elias M."/>
            <person name="Lang B.F."/>
        </authorList>
    </citation>
    <scope>NUCLEOTIDE SEQUENCE</scope>
    <source>
        <strain evidence="1">And28</strain>
    </source>
</reference>
<gene>
    <name evidence="1" type="ORF">ANDGO_06988</name>
</gene>
<proteinExistence type="predicted"/>
<dbReference type="AlphaFoldDB" id="A0A8K0AH82"/>
<comment type="caution">
    <text evidence="1">The sequence shown here is derived from an EMBL/GenBank/DDBJ whole genome shotgun (WGS) entry which is preliminary data.</text>
</comment>
<keyword evidence="2" id="KW-1185">Reference proteome</keyword>
<accession>A0A8K0AH82</accession>
<organism evidence="1 2">
    <name type="scientific">Andalucia godoyi</name>
    <name type="common">Flagellate</name>
    <dbReference type="NCBI Taxonomy" id="505711"/>
    <lineage>
        <taxon>Eukaryota</taxon>
        <taxon>Discoba</taxon>
        <taxon>Jakobida</taxon>
        <taxon>Andalucina</taxon>
        <taxon>Andaluciidae</taxon>
        <taxon>Andalucia</taxon>
    </lineage>
</organism>
<name>A0A8K0AH82_ANDGO</name>
<evidence type="ECO:0000313" key="2">
    <source>
        <dbReference type="Proteomes" id="UP000799049"/>
    </source>
</evidence>